<keyword evidence="2" id="KW-1003">Cell membrane</keyword>
<evidence type="ECO:0000313" key="8">
    <source>
        <dbReference type="Proteomes" id="UP000830729"/>
    </source>
</evidence>
<keyword evidence="4 6" id="KW-1133">Transmembrane helix</keyword>
<evidence type="ECO:0000256" key="6">
    <source>
        <dbReference type="SAM" id="Phobius"/>
    </source>
</evidence>
<dbReference type="PIRSF" id="PIRSF006060">
    <property type="entry name" value="AA_transporter"/>
    <property type="match status" value="1"/>
</dbReference>
<protein>
    <submittedName>
        <fullName evidence="7">APC family permease</fullName>
    </submittedName>
</protein>
<dbReference type="GeneID" id="72185791"/>
<feature type="transmembrane region" description="Helical" evidence="6">
    <location>
        <begin position="260"/>
        <end position="283"/>
    </location>
</feature>
<dbReference type="PANTHER" id="PTHR42770">
    <property type="entry name" value="AMINO ACID TRANSPORTER-RELATED"/>
    <property type="match status" value="1"/>
</dbReference>
<dbReference type="EMBL" id="CP096659">
    <property type="protein sequence ID" value="UPV73131.1"/>
    <property type="molecule type" value="Genomic_DNA"/>
</dbReference>
<dbReference type="PANTHER" id="PTHR42770:SF11">
    <property type="entry name" value="INNER MEMBRANE TRANSPORT PROTEIN YBAT"/>
    <property type="match status" value="1"/>
</dbReference>
<evidence type="ECO:0000256" key="4">
    <source>
        <dbReference type="ARBA" id="ARBA00022989"/>
    </source>
</evidence>
<feature type="transmembrane region" description="Helical" evidence="6">
    <location>
        <begin position="37"/>
        <end position="57"/>
    </location>
</feature>
<sequence>MTEKLGLTEAVSIALGGMIGGGIFAVLGVVAKMSGSLSWAAFVVAGVVATCAGYSYVQLNRLSDSSGGSVTYIEEFLGNPTFAGMAGWTLLVGYVGSMAMYAFAFGSFFERLVGVHHVAGLPLRPVVSVVAVAGFVGLNFLGAQATGTSENVMVGLKVGVLLLFGLWGLYYGSTHGKLEFGRSQLGLTVGPVMAAAVSFVAFQGWQLLTYDQDDIEDVETILPKAIYVSIPIATFVYVVVAVVTTSLAKSSVVQNHPETALAVAARPFMGSVGFTLIAVAALFSTGSAINATLFSSARFAKGMLQDDLLPSEVGRADADGAPARTLLVLGALTAAFTTYGSLRGITSFASLSFIVVFGAMSYLAFAQRDREEVRAAVPAVGVVGTALFLPLMLWHLYADQRSVFFSVVAIAVAVVGVELLYFEREKIEDGIESVERWV</sequence>
<organism evidence="7 8">
    <name type="scientific">Halorussus limi</name>
    <dbReference type="NCBI Taxonomy" id="2938695"/>
    <lineage>
        <taxon>Archaea</taxon>
        <taxon>Methanobacteriati</taxon>
        <taxon>Methanobacteriota</taxon>
        <taxon>Stenosarchaea group</taxon>
        <taxon>Halobacteria</taxon>
        <taxon>Halobacteriales</taxon>
        <taxon>Haladaptataceae</taxon>
        <taxon>Halorussus</taxon>
    </lineage>
</organism>
<dbReference type="KEGG" id="halx:M0R89_11290"/>
<evidence type="ECO:0000256" key="1">
    <source>
        <dbReference type="ARBA" id="ARBA00004651"/>
    </source>
</evidence>
<feature type="transmembrane region" description="Helical" evidence="6">
    <location>
        <begin position="185"/>
        <end position="205"/>
    </location>
</feature>
<gene>
    <name evidence="7" type="ORF">M0R89_11290</name>
</gene>
<dbReference type="AlphaFoldDB" id="A0A8U0HQJ1"/>
<evidence type="ECO:0000256" key="5">
    <source>
        <dbReference type="ARBA" id="ARBA00023136"/>
    </source>
</evidence>
<feature type="transmembrane region" description="Helical" evidence="6">
    <location>
        <begin position="154"/>
        <end position="173"/>
    </location>
</feature>
<feature type="transmembrane region" description="Helical" evidence="6">
    <location>
        <begin position="12"/>
        <end position="30"/>
    </location>
</feature>
<dbReference type="RefSeq" id="WP_248649187.1">
    <property type="nucleotide sequence ID" value="NZ_CP096659.1"/>
</dbReference>
<evidence type="ECO:0000256" key="3">
    <source>
        <dbReference type="ARBA" id="ARBA00022692"/>
    </source>
</evidence>
<feature type="transmembrane region" description="Helical" evidence="6">
    <location>
        <begin position="121"/>
        <end position="142"/>
    </location>
</feature>
<proteinExistence type="predicted"/>
<accession>A0A8U0HQJ1</accession>
<feature type="transmembrane region" description="Helical" evidence="6">
    <location>
        <begin position="345"/>
        <end position="365"/>
    </location>
</feature>
<keyword evidence="3 6" id="KW-0812">Transmembrane</keyword>
<reference evidence="7 8" key="1">
    <citation type="submission" date="2022-04" db="EMBL/GenBank/DDBJ databases">
        <title>Diverse halophilic archaea isolated from saline environments.</title>
        <authorList>
            <person name="Cui H.-L."/>
        </authorList>
    </citation>
    <scope>NUCLEOTIDE SEQUENCE [LARGE SCALE GENOMIC DNA]</scope>
    <source>
        <strain evidence="7 8">XZYJT49</strain>
    </source>
</reference>
<dbReference type="Proteomes" id="UP000830729">
    <property type="component" value="Chromosome"/>
</dbReference>
<name>A0A8U0HQJ1_9EURY</name>
<dbReference type="GO" id="GO:0005886">
    <property type="term" value="C:plasma membrane"/>
    <property type="evidence" value="ECO:0007669"/>
    <property type="project" value="UniProtKB-SubCell"/>
</dbReference>
<feature type="transmembrane region" description="Helical" evidence="6">
    <location>
        <begin position="377"/>
        <end position="397"/>
    </location>
</feature>
<dbReference type="InterPro" id="IPR050367">
    <property type="entry name" value="APC_superfamily"/>
</dbReference>
<keyword evidence="5 6" id="KW-0472">Membrane</keyword>
<keyword evidence="8" id="KW-1185">Reference proteome</keyword>
<dbReference type="Pfam" id="PF13520">
    <property type="entry name" value="AA_permease_2"/>
    <property type="match status" value="1"/>
</dbReference>
<evidence type="ECO:0000256" key="2">
    <source>
        <dbReference type="ARBA" id="ARBA00022475"/>
    </source>
</evidence>
<dbReference type="Gene3D" id="1.20.1740.10">
    <property type="entry name" value="Amino acid/polyamine transporter I"/>
    <property type="match status" value="1"/>
</dbReference>
<feature type="transmembrane region" description="Helical" evidence="6">
    <location>
        <begin position="225"/>
        <end position="248"/>
    </location>
</feature>
<evidence type="ECO:0000313" key="7">
    <source>
        <dbReference type="EMBL" id="UPV73131.1"/>
    </source>
</evidence>
<feature type="transmembrane region" description="Helical" evidence="6">
    <location>
        <begin position="85"/>
        <end position="109"/>
    </location>
</feature>
<feature type="transmembrane region" description="Helical" evidence="6">
    <location>
        <begin position="403"/>
        <end position="422"/>
    </location>
</feature>
<dbReference type="InterPro" id="IPR002293">
    <property type="entry name" value="AA/rel_permease1"/>
</dbReference>
<dbReference type="GO" id="GO:0022857">
    <property type="term" value="F:transmembrane transporter activity"/>
    <property type="evidence" value="ECO:0007669"/>
    <property type="project" value="InterPro"/>
</dbReference>
<comment type="subcellular location">
    <subcellularLocation>
        <location evidence="1">Cell membrane</location>
        <topology evidence="1">Multi-pass membrane protein</topology>
    </subcellularLocation>
</comment>